<proteinExistence type="predicted"/>
<sequence length="74" mass="8920">MEKFKELVELAANKNVRAEILIRNDRDRGWFVHLLFPIDSFNGEHEFKSLFKEYSHDLDALLNRLELFIHNTQF</sequence>
<dbReference type="GeneID" id="55475375"/>
<keyword evidence="2" id="KW-1185">Reference proteome</keyword>
<reference evidence="1 2" key="1">
    <citation type="journal article" date="2013" name="Genome Announc.">
        <title>Complete Genome Sequence of the Solvent Producer Clostridium saccharobutylicum NCP262 (DSM 13864).</title>
        <authorList>
            <person name="Poehlein A."/>
            <person name="Hartwich K."/>
            <person name="Krabben P."/>
            <person name="Ehrenreich A."/>
            <person name="Liebl W."/>
            <person name="Durre P."/>
            <person name="Gottschalk G."/>
            <person name="Daniel R."/>
        </authorList>
    </citation>
    <scope>NUCLEOTIDE SEQUENCE [LARGE SCALE GENOMIC DNA]</scope>
    <source>
        <strain evidence="1">DSM 13864</strain>
    </source>
</reference>
<dbReference type="EMBL" id="CP006721">
    <property type="protein sequence ID" value="AGX43975.1"/>
    <property type="molecule type" value="Genomic_DNA"/>
</dbReference>
<dbReference type="Proteomes" id="UP000017118">
    <property type="component" value="Chromosome"/>
</dbReference>
<name>U5MTS3_CLOSA</name>
<gene>
    <name evidence="1" type="ORF">CLSA_c30080</name>
</gene>
<dbReference type="PATRIC" id="fig|1345695.10.peg.1111"/>
<dbReference type="HOGENOM" id="CLU_2681231_0_0_9"/>
<dbReference type="KEGG" id="csb:CLSA_c30080"/>
<protein>
    <submittedName>
        <fullName evidence="1">Uncharacterized protein</fullName>
    </submittedName>
</protein>
<dbReference type="AlphaFoldDB" id="U5MTS3"/>
<evidence type="ECO:0000313" key="2">
    <source>
        <dbReference type="Proteomes" id="UP000017118"/>
    </source>
</evidence>
<dbReference type="RefSeq" id="WP_022747118.1">
    <property type="nucleotide sequence ID" value="NC_022571.1"/>
</dbReference>
<organism evidence="1 2">
    <name type="scientific">Clostridium saccharobutylicum DSM 13864</name>
    <dbReference type="NCBI Taxonomy" id="1345695"/>
    <lineage>
        <taxon>Bacteria</taxon>
        <taxon>Bacillati</taxon>
        <taxon>Bacillota</taxon>
        <taxon>Clostridia</taxon>
        <taxon>Eubacteriales</taxon>
        <taxon>Clostridiaceae</taxon>
        <taxon>Clostridium</taxon>
    </lineage>
</organism>
<evidence type="ECO:0000313" key="1">
    <source>
        <dbReference type="EMBL" id="AGX43975.1"/>
    </source>
</evidence>
<accession>U5MTS3</accession>